<proteinExistence type="predicted"/>
<accession>A0A9D9IMD4</accession>
<reference evidence="1" key="1">
    <citation type="submission" date="2020-10" db="EMBL/GenBank/DDBJ databases">
        <authorList>
            <person name="Gilroy R."/>
        </authorList>
    </citation>
    <scope>NUCLEOTIDE SEQUENCE</scope>
    <source>
        <strain evidence="1">B1-13419</strain>
    </source>
</reference>
<protein>
    <submittedName>
        <fullName evidence="1">Uncharacterized protein</fullName>
    </submittedName>
</protein>
<dbReference type="Proteomes" id="UP000823757">
    <property type="component" value="Unassembled WGS sequence"/>
</dbReference>
<comment type="caution">
    <text evidence="1">The sequence shown here is derived from an EMBL/GenBank/DDBJ whole genome shotgun (WGS) entry which is preliminary data.</text>
</comment>
<dbReference type="AlphaFoldDB" id="A0A9D9IMD4"/>
<evidence type="ECO:0000313" key="1">
    <source>
        <dbReference type="EMBL" id="MBO8474446.1"/>
    </source>
</evidence>
<evidence type="ECO:0000313" key="2">
    <source>
        <dbReference type="Proteomes" id="UP000823757"/>
    </source>
</evidence>
<gene>
    <name evidence="1" type="ORF">IAB91_04035</name>
</gene>
<reference evidence="1" key="2">
    <citation type="journal article" date="2021" name="PeerJ">
        <title>Extensive microbial diversity within the chicken gut microbiome revealed by metagenomics and culture.</title>
        <authorList>
            <person name="Gilroy R."/>
            <person name="Ravi A."/>
            <person name="Getino M."/>
            <person name="Pursley I."/>
            <person name="Horton D.L."/>
            <person name="Alikhan N.F."/>
            <person name="Baker D."/>
            <person name="Gharbi K."/>
            <person name="Hall N."/>
            <person name="Watson M."/>
            <person name="Adriaenssens E.M."/>
            <person name="Foster-Nyarko E."/>
            <person name="Jarju S."/>
            <person name="Secka A."/>
            <person name="Antonio M."/>
            <person name="Oren A."/>
            <person name="Chaudhuri R.R."/>
            <person name="La Ragione R."/>
            <person name="Hildebrand F."/>
            <person name="Pallen M.J."/>
        </authorList>
    </citation>
    <scope>NUCLEOTIDE SEQUENCE</scope>
    <source>
        <strain evidence="1">B1-13419</strain>
    </source>
</reference>
<sequence>MYYKSLDDLKAAGFQGFIPVSELQSGKIVSVPEEPGIYMVVIPEGFIPVFLPVGTGGHFKEKDPNVQTGILESSWVMDTCVIYIGKAGGKTSSSTLRKRLKQYVRFGAGDPVGHWGGRYIWQLKDSGRLLVCWRPSAPDEDARLMESSLISGFKDLYGGQRPFANLVD</sequence>
<organism evidence="1 2">
    <name type="scientific">Candidatus Cryptobacteroides faecigallinarum</name>
    <dbReference type="NCBI Taxonomy" id="2840763"/>
    <lineage>
        <taxon>Bacteria</taxon>
        <taxon>Pseudomonadati</taxon>
        <taxon>Bacteroidota</taxon>
        <taxon>Bacteroidia</taxon>
        <taxon>Bacteroidales</taxon>
        <taxon>Candidatus Cryptobacteroides</taxon>
    </lineage>
</organism>
<name>A0A9D9IMD4_9BACT</name>
<dbReference type="EMBL" id="JADIMD010000054">
    <property type="protein sequence ID" value="MBO8474446.1"/>
    <property type="molecule type" value="Genomic_DNA"/>
</dbReference>